<keyword evidence="1" id="KW-0833">Ubl conjugation pathway</keyword>
<dbReference type="GO" id="GO:0004843">
    <property type="term" value="F:cysteine-type deubiquitinase activity"/>
    <property type="evidence" value="ECO:0007669"/>
    <property type="project" value="InterPro"/>
</dbReference>
<dbReference type="InterPro" id="IPR052398">
    <property type="entry name" value="Ubiquitin_hydrolase_53/54"/>
</dbReference>
<dbReference type="EMBL" id="JAEFBK010000009">
    <property type="protein sequence ID" value="KAG7568245.1"/>
    <property type="molecule type" value="Genomic_DNA"/>
</dbReference>
<dbReference type="PROSITE" id="PS50157">
    <property type="entry name" value="ZINC_FINGER_C2H2_2"/>
    <property type="match status" value="1"/>
</dbReference>
<keyword evidence="3" id="KW-0479">Metal-binding</keyword>
<dbReference type="GO" id="GO:0016579">
    <property type="term" value="P:protein deubiquitination"/>
    <property type="evidence" value="ECO:0007669"/>
    <property type="project" value="InterPro"/>
</dbReference>
<comment type="caution">
    <text evidence="6">The sequence shown here is derived from an EMBL/GenBank/DDBJ whole genome shotgun (WGS) entry which is preliminary data.</text>
</comment>
<feature type="compositionally biased region" description="Basic residues" evidence="4">
    <location>
        <begin position="303"/>
        <end position="317"/>
    </location>
</feature>
<dbReference type="InterPro" id="IPR013087">
    <property type="entry name" value="Znf_C2H2_type"/>
</dbReference>
<feature type="region of interest" description="Disordered" evidence="4">
    <location>
        <begin position="284"/>
        <end position="349"/>
    </location>
</feature>
<feature type="compositionally biased region" description="Low complexity" evidence="4">
    <location>
        <begin position="3024"/>
        <end position="3033"/>
    </location>
</feature>
<keyword evidence="3" id="KW-0862">Zinc</keyword>
<evidence type="ECO:0000313" key="6">
    <source>
        <dbReference type="EMBL" id="KAG7568245.1"/>
    </source>
</evidence>
<feature type="compositionally biased region" description="Polar residues" evidence="4">
    <location>
        <begin position="288"/>
        <end position="302"/>
    </location>
</feature>
<evidence type="ECO:0000259" key="5">
    <source>
        <dbReference type="PROSITE" id="PS50157"/>
    </source>
</evidence>
<evidence type="ECO:0000256" key="1">
    <source>
        <dbReference type="ARBA" id="ARBA00022786"/>
    </source>
</evidence>
<dbReference type="PANTHER" id="PTHR22975">
    <property type="entry name" value="UBIQUITIN SPECIFIC PROTEINASE"/>
    <property type="match status" value="1"/>
</dbReference>
<dbReference type="Pfam" id="PF04780">
    <property type="entry name" value="DUF629"/>
    <property type="match status" value="2"/>
</dbReference>
<dbReference type="Pfam" id="PF14111">
    <property type="entry name" value="DUF4283"/>
    <property type="match status" value="1"/>
</dbReference>
<dbReference type="InterPro" id="IPR001394">
    <property type="entry name" value="Peptidase_C19_UCH"/>
</dbReference>
<dbReference type="InterPro" id="IPR025558">
    <property type="entry name" value="DUF4283"/>
</dbReference>
<keyword evidence="3" id="KW-0863">Zinc-finger</keyword>
<protein>
    <submittedName>
        <fullName evidence="6">Zinc finger C2H2-type</fullName>
    </submittedName>
</protein>
<dbReference type="PROSITE" id="PS00028">
    <property type="entry name" value="ZINC_FINGER_C2H2_1"/>
    <property type="match status" value="2"/>
</dbReference>
<dbReference type="Pfam" id="PF00443">
    <property type="entry name" value="UCH"/>
    <property type="match status" value="2"/>
</dbReference>
<accession>A0A8T2A6E0</accession>
<feature type="compositionally biased region" description="Basic residues" evidence="4">
    <location>
        <begin position="3011"/>
        <end position="3023"/>
    </location>
</feature>
<feature type="region of interest" description="Disordered" evidence="4">
    <location>
        <begin position="2018"/>
        <end position="2102"/>
    </location>
</feature>
<sequence>MEYALDKALQEMSLEEDKPIVLQNHPKFSSCERNGCSIIGKLLCLENQKMSSMIHEMPRTWRVFSRARGIALPNDKFQFIFDLETDLSRVLESGAWTFNDWSLTLKRWVENPPVDYLKVLPIWIRLRNIPVNHNTAETIREIAEHIGRVTHVAFDPLKPQSLDSSGRPKIAKPVLDEMREYLSVVDPQEKKIRIERVRRSVWNLEGDSQGKKTLLQLEAPVQFTTDIDKGKGVVMDFQTASYESQSGDQQANHAIRAGKAMIRQSQPVKSASASFTTASTHDLDPTVLQDSFSDGLSGNSPKSLKKRRRPNQWKRKAQAAQWLQERTATSTPAPSNVIEEGTPTKRKAADEAKVSSKLAKCDDDSRIIDVKVKLGSLVFYISCVYGDPVSQFRQLVWDKLVDISVTRNDPWLVLDDLNEMVNNSEKLGGPAQAESSFYPFRNMIHDCRLREVPSIGNKFSWAGERNKMWIQCRLDRALDHRPILVRFVNENMTHTRRFMFNKRWTSKPDFLEVIKSGWTKGDSTGQVSLMNRISECRRSISQWKKATNQNSKVRITELRDMIENEGNKLLPDFSFLRNLKWELAEAYREEELFWRQKSKDKWMRDGDRNTSFFHGSVQQRRIQNRIVSLFDDNGLEQFFEGSKGEIAVEYFRKMFSTSNPSSISEALEGFYPRVTQQMNVELTRPVSGEEIRLAAFSIKGDSTPGADGMSGYFYQTYWEIVGPQVVSEVHQYFESGVLPSDWNFTQICLLPKKPNASKMTDLRPISLCYVKKLISKSPQLLLENKIDPYMRRLLGLFTGIEQEGGAGKYLGLPECFSGSKRDLLSYITDRLKVRLGGWYEKTLSLGGKEVLLKSVAMALPVPSYAWKSIIMFGRELLERGLMKSIGNGKDTSIWADKWVRDVYPRRPINKELMMDLNLKIASLITLQGTWNIQLLNEFFPTCDVTQISSFPPDPHLQDRFVWAYTKDGRYSVKSGNWVLSREVTAMEVIPENIQKLNKLKEEVWSVVTGPKIKLFLWRALSGALAVAECLRSHGINTQPLCQICNSVEEMISHVLFSCTLASQVWSATQLPLPSQGFTDSVSKNIEYALSLIGKPGLDPHVRAAVPWVLWEIWKARNAILYAAKGTDHHFVLATALEEAEEWIKQNQNLATEIAWNARNHSMPRKVWFRPAVGVLKCNIHISWINDKYFCGAAWILRNHNGDAIFHARDAFLPFFNKVAAELKCILWTLQSLHDLHIDSCEVIRVMGEINFKLSSPKANSLAREIACIVTRDGRFTSYLALGVRDQESTRTLRVVSMESTTILKDAESVKLHAKAKELFTNGDHIKALEIIEDMILVNKEENNIRFLHTEQGYMLTKLSEKAENLDVDFAFMLGAVGCFTEYEKLSLLCAHGFHTLAHHIGSVMYYKKCLKKAKQCLSVSNPNEDSGSSVTQMGLRRKTLMNETDKDLETLIKNSVTAIAVSKIGKLKGLQEEDFEPEVLRSKSSSEPVKNEFKELRSFWLGLDVKVKRDFMKVSIAKLINFVKGVHRRPGRDALKQILDSAREDRKWTFWMCRTKCLKKFSSAEECKKHLEQEHAADFKPLKEEDRIKRIGKDWVRKISGGGWEPVDTDAAVEMIKNRLADVKAFSYKHGWSKEWPLAADEERSKLLKEIKNLLVIFCDLKILPCSVRNCMMTYPVRHLGKLEVPEQSLVDSHLVETPQSICFLECHELNQILDFLKCIKFERDDGIDVVCRAVDSILSSTRVKEKIDFDPQFSFLLLDRRLLKSNNAPFDDEGTINVFDPNVHFAKAPAQGDDIISWLTDYNSVDKTFPRPIREHNLDIWVAVLRAVQFTCRTLGTKYAKKVQVLDYFSALTVVEHLCMSEDERRKNLQEDQWNSYASLLCDICEEIAPEYLLTTKLFVCAVQDVLEEALDLTFDFPDFEDCLNLIRERKSISDDIVLKSISFLKTLTNTKVMLIESKILLVDNSRISLLNNLTRLSSFDNRTYILQLLKPFLLNEIVNMESKAKSDAAEADLLLEEEKKNSKPSQIQSKKKKNKSKKVLEHKPSSNLEPESTPPSLRKVEEDSMEPDDTLSSERGRLEISSNTANQDEVMPREDSQSDHLESALGEVATRYNSALDMTLKALLKIQILKEDLMQPFQDHPEEHVPPALRNFFTAFVSDVINNEGVYSCLLRALLASLEEVISMSSDAAEVLVAILEFWHCWKNADRESLVTRLFTLEENERMSCRKCRKKPNYPEQSSYGIVMAAYSIRDLKCGLGYIEFVDIFKVGCDEEEEHICIAYEKNCWVNLRRGALAGEAKELFANGDHIKALEIIEDMILVNKEDKNIWFLHAEQGYMLKKLSDKTDNFDVDFTFLLGSVGCFSEDVKLLRSCAHGFYSLAHQIESVMYYKKCLKKAKQVLSVSNPNEDSGSSVAQMSLQWKAHKSKTDKDLESLIKNAESKIALSKTGELKDLLDEECESEDLESKNSPEPAKNEFKSLRSFWLGLDVKVKRDFMKVSIAKLISFVEGVHERPGRDALEKVLDSAREDRKWTFWMCRTKCSKKFSSAEECKDHLEHEHAADFKPLKEEDRIKRIGKDWARKILVGGWEPVDTVAAVEMIKNRLADVKAFSYKNGWSKEWPLAVDEERNKLLKEIKFFLGMFCDLKILPCSVRDYVMQYPLRHFGELEVSKQSLVDSHLAETPQSICFLDCHELNQILNFLKRIKSERDDGIDLVSRAVDSILRSTQVKEKIDFDPQFSLLLLDRRLLKTSNVQFDDVGTINVFDPNVHYAKAHAQGDDIISWLTDYKSVEKTFPRPIRDCNLDIWVAVLRAVQFTCRTLETKYAKKVQVFNYYVALTDIEDLCMSEDERRRNLQEDQWNSYASLLCDRCEERVPGSSLTNKLFVCAVRDVLEGALYLTFDFPDFEECLNLIRGRKGLSDDIVLKSIDSLKSVATSKGILIDSKILLVDNSRISLLNDLTRLSVFDNRTYILQLLKPFLLNEIMNMESKAKSDAAAAAEADLLLEEEKKLQSTKRKNKSKKKTSTSTSSSLSKTGEHKPSDILEPESTSPSLGKVEEDSMEPDATLSCEMGRLEISSNTVNREEVMPREESQSEHLESTLGEAATRYNSALDMTLKALLNIQILKEDLMQPFQDHPEEHVPPALRNFFTAFVSDVINNVGVYSCLLRDLLSSLEEVISMSSGAAEVLVAILEFWHCWKNAERESLVTRLFTLEENERMSCRKCRKKPNYPEQSSYGIVMAADSIRDLKCALGNIEFVDILKVIRMEYKMLCDVKTGGCGITNFVHHIISKCPPIFIIVLEWEKSDTEKEISETTNALDWEIDISRLYEGLEPKTNYRLVSMVGCGEEAEHICIVYEKNRWVNLRRDALTGEDVGNWKSVVKFCGEKKIRPEILFYEAAARSMS</sequence>
<dbReference type="Pfam" id="PF04781">
    <property type="entry name" value="DUF627"/>
    <property type="match status" value="2"/>
</dbReference>
<dbReference type="Pfam" id="PF13966">
    <property type="entry name" value="zf-RVT"/>
    <property type="match status" value="1"/>
</dbReference>
<evidence type="ECO:0000256" key="3">
    <source>
        <dbReference type="PROSITE-ProRule" id="PRU00042"/>
    </source>
</evidence>
<name>A0A8T2A6E0_9BRAS</name>
<dbReference type="GO" id="GO:0008270">
    <property type="term" value="F:zinc ion binding"/>
    <property type="evidence" value="ECO:0007669"/>
    <property type="project" value="UniProtKB-KW"/>
</dbReference>
<gene>
    <name evidence="6" type="ORF">ISN45_Aa04g010790</name>
</gene>
<feature type="region of interest" description="Disordered" evidence="4">
    <location>
        <begin position="3009"/>
        <end position="3098"/>
    </location>
</feature>
<dbReference type="PANTHER" id="PTHR22975:SF23">
    <property type="entry name" value="F6D8.33-RELATED"/>
    <property type="match status" value="1"/>
</dbReference>
<keyword evidence="2" id="KW-0378">Hydrolase</keyword>
<feature type="domain" description="C2H2-type" evidence="5">
    <location>
        <begin position="2535"/>
        <end position="2564"/>
    </location>
</feature>
<feature type="compositionally biased region" description="Basic and acidic residues" evidence="4">
    <location>
        <begin position="2092"/>
        <end position="2102"/>
    </location>
</feature>
<evidence type="ECO:0000313" key="7">
    <source>
        <dbReference type="Proteomes" id="UP000694240"/>
    </source>
</evidence>
<dbReference type="InterPro" id="IPR006865">
    <property type="entry name" value="DUF629"/>
</dbReference>
<reference evidence="6 7" key="1">
    <citation type="submission" date="2020-12" db="EMBL/GenBank/DDBJ databases">
        <title>Concerted genomic and epigenomic changes stabilize Arabidopsis allopolyploids.</title>
        <authorList>
            <person name="Chen Z."/>
        </authorList>
    </citation>
    <scope>NUCLEOTIDE SEQUENCE [LARGE SCALE GENOMIC DNA]</scope>
    <source>
        <strain evidence="6">Allo738</strain>
        <tissue evidence="6">Leaf</tissue>
    </source>
</reference>
<dbReference type="Proteomes" id="UP000694240">
    <property type="component" value="Chromosome 9"/>
</dbReference>
<proteinExistence type="predicted"/>
<dbReference type="InterPro" id="IPR006866">
    <property type="entry name" value="DUF627_N"/>
</dbReference>
<evidence type="ECO:0000256" key="2">
    <source>
        <dbReference type="ARBA" id="ARBA00022801"/>
    </source>
</evidence>
<keyword evidence="7" id="KW-1185">Reference proteome</keyword>
<evidence type="ECO:0000256" key="4">
    <source>
        <dbReference type="SAM" id="MobiDB-lite"/>
    </source>
</evidence>
<feature type="compositionally biased region" description="Polar residues" evidence="4">
    <location>
        <begin position="324"/>
        <end position="334"/>
    </location>
</feature>
<feature type="compositionally biased region" description="Basic and acidic residues" evidence="4">
    <location>
        <begin position="3081"/>
        <end position="3097"/>
    </location>
</feature>
<organism evidence="6 7">
    <name type="scientific">Arabidopsis thaliana x Arabidopsis arenosa</name>
    <dbReference type="NCBI Taxonomy" id="1240361"/>
    <lineage>
        <taxon>Eukaryota</taxon>
        <taxon>Viridiplantae</taxon>
        <taxon>Streptophyta</taxon>
        <taxon>Embryophyta</taxon>
        <taxon>Tracheophyta</taxon>
        <taxon>Spermatophyta</taxon>
        <taxon>Magnoliopsida</taxon>
        <taxon>eudicotyledons</taxon>
        <taxon>Gunneridae</taxon>
        <taxon>Pentapetalae</taxon>
        <taxon>rosids</taxon>
        <taxon>malvids</taxon>
        <taxon>Brassicales</taxon>
        <taxon>Brassicaceae</taxon>
        <taxon>Camelineae</taxon>
        <taxon>Arabidopsis</taxon>
    </lineage>
</organism>
<dbReference type="InterPro" id="IPR026960">
    <property type="entry name" value="RVT-Znf"/>
</dbReference>